<dbReference type="HOGENOM" id="CLU_1805120_0_0_0"/>
<dbReference type="OrthoDB" id="95492at2"/>
<dbReference type="AlphaFoldDB" id="D1AY23"/>
<dbReference type="EMBL" id="CP001779">
    <property type="protein sequence ID" value="ACZ01199.1"/>
    <property type="molecule type" value="Genomic_DNA"/>
</dbReference>
<sequence length="143" mass="16828">MVRFIVIFFLMSLIINVVKKIIQNYNDRFEKIVGINNELIITKKDFFTIKNIYVDLFKVNNILINSLSFNSTIEGARIKKFKIILSVQNKVIFINNKTNVLKIIKAIKLLDESLYYKVLDKTVFAFYPIRLTLEKEMEEINIG</sequence>
<dbReference type="RefSeq" id="WP_012858750.1">
    <property type="nucleotide sequence ID" value="NC_013515.1"/>
</dbReference>
<accession>D1AY23</accession>
<dbReference type="STRING" id="519441.Smon_0726"/>
<proteinExistence type="predicted"/>
<keyword evidence="2" id="KW-1185">Reference proteome</keyword>
<evidence type="ECO:0000313" key="2">
    <source>
        <dbReference type="Proteomes" id="UP000002072"/>
    </source>
</evidence>
<organism evidence="1 2">
    <name type="scientific">Streptobacillus moniliformis (strain ATCC 14647 / DSM 12112 / NCTC 10651 / 9901)</name>
    <dbReference type="NCBI Taxonomy" id="519441"/>
    <lineage>
        <taxon>Bacteria</taxon>
        <taxon>Fusobacteriati</taxon>
        <taxon>Fusobacteriota</taxon>
        <taxon>Fusobacteriia</taxon>
        <taxon>Fusobacteriales</taxon>
        <taxon>Leptotrichiaceae</taxon>
        <taxon>Streptobacillus</taxon>
    </lineage>
</organism>
<reference evidence="1 2" key="1">
    <citation type="journal article" date="2009" name="Stand. Genomic Sci.">
        <title>Complete genome sequence of Streptobacillus moniliformis type strain (9901T).</title>
        <authorList>
            <person name="Nolan M."/>
            <person name="Gronow S."/>
            <person name="Lapidus A."/>
            <person name="Ivanova N."/>
            <person name="Copeland A."/>
            <person name="Lucas S."/>
            <person name="Del Rio T.G."/>
            <person name="Chen F."/>
            <person name="Tice H."/>
            <person name="Pitluck S."/>
            <person name="Cheng J.F."/>
            <person name="Sims D."/>
            <person name="Meincke L."/>
            <person name="Bruce D."/>
            <person name="Goodwin L."/>
            <person name="Brettin T."/>
            <person name="Han C."/>
            <person name="Detter J.C."/>
            <person name="Ovchinikova G."/>
            <person name="Pati A."/>
            <person name="Mavromatis K."/>
            <person name="Mikhailova N."/>
            <person name="Chen A."/>
            <person name="Palaniappan K."/>
            <person name="Land M."/>
            <person name="Hauser L."/>
            <person name="Chang Y.J."/>
            <person name="Jeffries C.D."/>
            <person name="Rohde M."/>
            <person name="Sproer C."/>
            <person name="Goker M."/>
            <person name="Bristow J."/>
            <person name="Eisen J.A."/>
            <person name="Markowitz V."/>
            <person name="Hugenholtz P."/>
            <person name="Kyrpides N.C."/>
            <person name="Klenk H.P."/>
            <person name="Chain P."/>
        </authorList>
    </citation>
    <scope>NUCLEOTIDE SEQUENCE [LARGE SCALE GENOMIC DNA]</scope>
    <source>
        <strain evidence="2">ATCC 14647 / DSM 12112 / NCTC 10651 / 9901</strain>
    </source>
</reference>
<name>D1AY23_STRM9</name>
<dbReference type="Proteomes" id="UP000002072">
    <property type="component" value="Chromosome"/>
</dbReference>
<dbReference type="GeneID" id="29672780"/>
<protein>
    <submittedName>
        <fullName evidence="1">Uncharacterized protein</fullName>
    </submittedName>
</protein>
<dbReference type="KEGG" id="smf:Smon_0726"/>
<gene>
    <name evidence="1" type="ordered locus">Smon_0726</name>
</gene>
<evidence type="ECO:0000313" key="1">
    <source>
        <dbReference type="EMBL" id="ACZ01199.1"/>
    </source>
</evidence>